<accession>A0A5E4R5H2</accession>
<dbReference type="UniPathway" id="UPA00077">
    <property type="reaction ID" value="UER00158"/>
</dbReference>
<gene>
    <name evidence="9" type="ORF">LSINAPIS_LOCUS14746</name>
</gene>
<proteinExistence type="inferred from homology"/>
<reference evidence="9 10" key="1">
    <citation type="submission" date="2017-07" db="EMBL/GenBank/DDBJ databases">
        <authorList>
            <person name="Talla V."/>
            <person name="Backstrom N."/>
        </authorList>
    </citation>
    <scope>NUCLEOTIDE SEQUENCE [LARGE SCALE GENOMIC DNA]</scope>
</reference>
<dbReference type="PRINTS" id="PR00070">
    <property type="entry name" value="DHFR"/>
</dbReference>
<evidence type="ECO:0000256" key="1">
    <source>
        <dbReference type="ARBA" id="ARBA00004903"/>
    </source>
</evidence>
<dbReference type="EMBL" id="FZQP02006937">
    <property type="protein sequence ID" value="VVD05152.1"/>
    <property type="molecule type" value="Genomic_DNA"/>
</dbReference>
<evidence type="ECO:0000256" key="2">
    <source>
        <dbReference type="ARBA" id="ARBA00012856"/>
    </source>
</evidence>
<dbReference type="CDD" id="cd00209">
    <property type="entry name" value="DHFR"/>
    <property type="match status" value="1"/>
</dbReference>
<dbReference type="PANTHER" id="PTHR48069:SF3">
    <property type="entry name" value="DIHYDROFOLATE REDUCTASE"/>
    <property type="match status" value="1"/>
</dbReference>
<evidence type="ECO:0000259" key="8">
    <source>
        <dbReference type="PROSITE" id="PS51330"/>
    </source>
</evidence>
<comment type="pathway">
    <text evidence="1">Cofactor biosynthesis; tetrahydrofolate biosynthesis; 5,6,7,8-tetrahydrofolate from 7,8-dihydrofolate: step 1/1.</text>
</comment>
<keyword evidence="5" id="KW-0560">Oxidoreductase</keyword>
<dbReference type="PANTHER" id="PTHR48069">
    <property type="entry name" value="DIHYDROFOLATE REDUCTASE"/>
    <property type="match status" value="1"/>
</dbReference>
<dbReference type="PROSITE" id="PS00075">
    <property type="entry name" value="DHFR_1"/>
    <property type="match status" value="1"/>
</dbReference>
<evidence type="ECO:0000313" key="9">
    <source>
        <dbReference type="EMBL" id="VVD05152.1"/>
    </source>
</evidence>
<keyword evidence="4" id="KW-0521">NADP</keyword>
<evidence type="ECO:0000256" key="4">
    <source>
        <dbReference type="ARBA" id="ARBA00022857"/>
    </source>
</evidence>
<sequence>MCSNINFNVIAAVSDNRGIGDCGGVPWRINGEVAFFKMTTIQTRDPKKKNAVIIGRVSWECIPPKYRPLERRLNVILTRNVDQFKQSVAGIPDIEVAESFDKALAIIEQHPNIESTWVIGGGEIYKLALEHPNCNQIYITDIKKTFQCDTFFPDIDMSKFKLAVVTTKNEQNSIEFYHNIFKKIPNADDAPEN</sequence>
<comment type="similarity">
    <text evidence="7">Belongs to the dihydrofolate reductase family.</text>
</comment>
<dbReference type="GO" id="GO:0006730">
    <property type="term" value="P:one-carbon metabolic process"/>
    <property type="evidence" value="ECO:0007669"/>
    <property type="project" value="UniProtKB-KW"/>
</dbReference>
<dbReference type="EC" id="1.5.1.3" evidence="2"/>
<dbReference type="Proteomes" id="UP000324832">
    <property type="component" value="Unassembled WGS sequence"/>
</dbReference>
<dbReference type="GO" id="GO:0005739">
    <property type="term" value="C:mitochondrion"/>
    <property type="evidence" value="ECO:0007669"/>
    <property type="project" value="TreeGrafter"/>
</dbReference>
<keyword evidence="10" id="KW-1185">Reference proteome</keyword>
<dbReference type="AlphaFoldDB" id="A0A5E4R5H2"/>
<evidence type="ECO:0000256" key="7">
    <source>
        <dbReference type="RuleBase" id="RU004474"/>
    </source>
</evidence>
<name>A0A5E4R5H2_9NEOP</name>
<dbReference type="InterPro" id="IPR001796">
    <property type="entry name" value="DHFR_dom"/>
</dbReference>
<protein>
    <recommendedName>
        <fullName evidence="2">dihydrofolate reductase</fullName>
        <ecNumber evidence="2">1.5.1.3</ecNumber>
    </recommendedName>
</protein>
<dbReference type="GO" id="GO:0046452">
    <property type="term" value="P:dihydrofolate metabolic process"/>
    <property type="evidence" value="ECO:0007669"/>
    <property type="project" value="TreeGrafter"/>
</dbReference>
<keyword evidence="3" id="KW-0554">One-carbon metabolism</keyword>
<dbReference type="GO" id="GO:0046654">
    <property type="term" value="P:tetrahydrofolate biosynthetic process"/>
    <property type="evidence" value="ECO:0007669"/>
    <property type="project" value="UniProtKB-UniPathway"/>
</dbReference>
<evidence type="ECO:0000313" key="10">
    <source>
        <dbReference type="Proteomes" id="UP000324832"/>
    </source>
</evidence>
<dbReference type="InterPro" id="IPR017925">
    <property type="entry name" value="DHFR_CS"/>
</dbReference>
<comment type="catalytic activity">
    <reaction evidence="6">
        <text>(6S)-5,6,7,8-tetrahydrofolate + NADP(+) = 7,8-dihydrofolate + NADPH + H(+)</text>
        <dbReference type="Rhea" id="RHEA:15009"/>
        <dbReference type="ChEBI" id="CHEBI:15378"/>
        <dbReference type="ChEBI" id="CHEBI:57451"/>
        <dbReference type="ChEBI" id="CHEBI:57453"/>
        <dbReference type="ChEBI" id="CHEBI:57783"/>
        <dbReference type="ChEBI" id="CHEBI:58349"/>
        <dbReference type="EC" id="1.5.1.3"/>
    </reaction>
</comment>
<dbReference type="Pfam" id="PF00186">
    <property type="entry name" value="DHFR_1"/>
    <property type="match status" value="1"/>
</dbReference>
<organism evidence="9 10">
    <name type="scientific">Leptidea sinapis</name>
    <dbReference type="NCBI Taxonomy" id="189913"/>
    <lineage>
        <taxon>Eukaryota</taxon>
        <taxon>Metazoa</taxon>
        <taxon>Ecdysozoa</taxon>
        <taxon>Arthropoda</taxon>
        <taxon>Hexapoda</taxon>
        <taxon>Insecta</taxon>
        <taxon>Pterygota</taxon>
        <taxon>Neoptera</taxon>
        <taxon>Endopterygota</taxon>
        <taxon>Lepidoptera</taxon>
        <taxon>Glossata</taxon>
        <taxon>Ditrysia</taxon>
        <taxon>Papilionoidea</taxon>
        <taxon>Pieridae</taxon>
        <taxon>Dismorphiinae</taxon>
        <taxon>Leptidea</taxon>
    </lineage>
</organism>
<dbReference type="InterPro" id="IPR024072">
    <property type="entry name" value="DHFR-like_dom_sf"/>
</dbReference>
<evidence type="ECO:0000256" key="6">
    <source>
        <dbReference type="ARBA" id="ARBA00048873"/>
    </source>
</evidence>
<dbReference type="PROSITE" id="PS51330">
    <property type="entry name" value="DHFR_2"/>
    <property type="match status" value="1"/>
</dbReference>
<evidence type="ECO:0000256" key="3">
    <source>
        <dbReference type="ARBA" id="ARBA00022563"/>
    </source>
</evidence>
<dbReference type="GO" id="GO:0004146">
    <property type="term" value="F:dihydrofolate reductase activity"/>
    <property type="evidence" value="ECO:0007669"/>
    <property type="project" value="UniProtKB-EC"/>
</dbReference>
<dbReference type="SUPFAM" id="SSF53597">
    <property type="entry name" value="Dihydrofolate reductase-like"/>
    <property type="match status" value="1"/>
</dbReference>
<dbReference type="GO" id="GO:0050661">
    <property type="term" value="F:NADP binding"/>
    <property type="evidence" value="ECO:0007669"/>
    <property type="project" value="InterPro"/>
</dbReference>
<dbReference type="GO" id="GO:0046655">
    <property type="term" value="P:folic acid metabolic process"/>
    <property type="evidence" value="ECO:0007669"/>
    <property type="project" value="TreeGrafter"/>
</dbReference>
<dbReference type="Gene3D" id="3.40.430.10">
    <property type="entry name" value="Dihydrofolate Reductase, subunit A"/>
    <property type="match status" value="1"/>
</dbReference>
<evidence type="ECO:0000256" key="5">
    <source>
        <dbReference type="ARBA" id="ARBA00023002"/>
    </source>
</evidence>
<dbReference type="InterPro" id="IPR012259">
    <property type="entry name" value="DHFR"/>
</dbReference>
<feature type="domain" description="DHFR" evidence="8">
    <location>
        <begin position="6"/>
        <end position="183"/>
    </location>
</feature>